<proteinExistence type="predicted"/>
<evidence type="ECO:0000313" key="2">
    <source>
        <dbReference type="Proteomes" id="UP001632037"/>
    </source>
</evidence>
<gene>
    <name evidence="1" type="ORF">V7S43_015571</name>
</gene>
<organism evidence="1 2">
    <name type="scientific">Phytophthora oleae</name>
    <dbReference type="NCBI Taxonomy" id="2107226"/>
    <lineage>
        <taxon>Eukaryota</taxon>
        <taxon>Sar</taxon>
        <taxon>Stramenopiles</taxon>
        <taxon>Oomycota</taxon>
        <taxon>Peronosporomycetes</taxon>
        <taxon>Peronosporales</taxon>
        <taxon>Peronosporaceae</taxon>
        <taxon>Phytophthora</taxon>
    </lineage>
</organism>
<evidence type="ECO:0000313" key="1">
    <source>
        <dbReference type="EMBL" id="KAL3659300.1"/>
    </source>
</evidence>
<dbReference type="EMBL" id="JBIMZQ010000047">
    <property type="protein sequence ID" value="KAL3659300.1"/>
    <property type="molecule type" value="Genomic_DNA"/>
</dbReference>
<reference evidence="1 2" key="1">
    <citation type="submission" date="2024-09" db="EMBL/GenBank/DDBJ databases">
        <title>Genome sequencing and assembly of Phytophthora oleae, isolate VK10A, causative agent of rot of olive drupes.</title>
        <authorList>
            <person name="Conti Taguali S."/>
            <person name="Riolo M."/>
            <person name="La Spada F."/>
            <person name="Cacciola S.O."/>
            <person name="Dionisio G."/>
        </authorList>
    </citation>
    <scope>NUCLEOTIDE SEQUENCE [LARGE SCALE GENOMIC DNA]</scope>
    <source>
        <strain evidence="1 2">VK10A</strain>
    </source>
</reference>
<keyword evidence="2" id="KW-1185">Reference proteome</keyword>
<sequence>MTPEHRVAAWFQLHPGIIIRLYDVQFEMFGLSILRIVQLGVHQRMAWLNAGGMIMQNFSAGVFAPISVATSSMGERVDDARMICRYR</sequence>
<name>A0ABD3EZL3_9STRA</name>
<dbReference type="AlphaFoldDB" id="A0ABD3EZL3"/>
<protein>
    <submittedName>
        <fullName evidence="1">Uncharacterized protein</fullName>
    </submittedName>
</protein>
<accession>A0ABD3EZL3</accession>
<dbReference type="Proteomes" id="UP001632037">
    <property type="component" value="Unassembled WGS sequence"/>
</dbReference>
<comment type="caution">
    <text evidence="1">The sequence shown here is derived from an EMBL/GenBank/DDBJ whole genome shotgun (WGS) entry which is preliminary data.</text>
</comment>